<evidence type="ECO:0000256" key="2">
    <source>
        <dbReference type="ARBA" id="ARBA00043974"/>
    </source>
</evidence>
<sequence>MNARRYYLRFKRYHGTDNWLLLVPSNNDTATSSASIKDTRNHLGLHDTLRYGPRTLATEIAGTSTIQKRLENWEATQDNLKLNLRRNMYGMHAPVRLLMERKAVFNNPHMPAMPQSNIHLDILMGRDETLDVGDFFGGMQSIGHVDPTLTSYDKTLKPLFHLTYTRIWNASSACNYNVMQSDFNDF</sequence>
<dbReference type="PANTHER" id="PTHR12828:SF3">
    <property type="entry name" value="PROTEASOME MATURATION PROTEIN"/>
    <property type="match status" value="1"/>
</dbReference>
<dbReference type="GO" id="GO:0005634">
    <property type="term" value="C:nucleus"/>
    <property type="evidence" value="ECO:0007669"/>
    <property type="project" value="TreeGrafter"/>
</dbReference>
<dbReference type="PANTHER" id="PTHR12828">
    <property type="entry name" value="PROTEASOME MATURATION PROTEIN UMP1"/>
    <property type="match status" value="1"/>
</dbReference>
<evidence type="ECO:0000313" key="3">
    <source>
        <dbReference type="EMBL" id="ELU41461.1"/>
    </source>
</evidence>
<organism evidence="3 4">
    <name type="scientific">Thanatephorus cucumeris (strain AG1-IA)</name>
    <name type="common">Rice sheath blight fungus</name>
    <name type="synonym">Rhizoctonia solani</name>
    <dbReference type="NCBI Taxonomy" id="983506"/>
    <lineage>
        <taxon>Eukaryota</taxon>
        <taxon>Fungi</taxon>
        <taxon>Dikarya</taxon>
        <taxon>Basidiomycota</taxon>
        <taxon>Agaricomycotina</taxon>
        <taxon>Agaricomycetes</taxon>
        <taxon>Cantharellales</taxon>
        <taxon>Ceratobasidiaceae</taxon>
        <taxon>Rhizoctonia</taxon>
        <taxon>Rhizoctonia solani AG-1</taxon>
    </lineage>
</organism>
<dbReference type="GO" id="GO:0043248">
    <property type="term" value="P:proteasome assembly"/>
    <property type="evidence" value="ECO:0007669"/>
    <property type="project" value="InterPro"/>
</dbReference>
<reference evidence="3 4" key="1">
    <citation type="journal article" date="2013" name="Nat. Commun.">
        <title>The evolution and pathogenic mechanisms of the rice sheath blight pathogen.</title>
        <authorList>
            <person name="Zheng A."/>
            <person name="Lin R."/>
            <person name="Xu L."/>
            <person name="Qin P."/>
            <person name="Tang C."/>
            <person name="Ai P."/>
            <person name="Zhang D."/>
            <person name="Liu Y."/>
            <person name="Sun Z."/>
            <person name="Feng H."/>
            <person name="Wang Y."/>
            <person name="Chen Y."/>
            <person name="Liang X."/>
            <person name="Fu R."/>
            <person name="Li Q."/>
            <person name="Zhang J."/>
            <person name="Yu X."/>
            <person name="Xie Z."/>
            <person name="Ding L."/>
            <person name="Guan P."/>
            <person name="Tang J."/>
            <person name="Liang Y."/>
            <person name="Wang S."/>
            <person name="Deng Q."/>
            <person name="Li S."/>
            <person name="Zhu J."/>
            <person name="Wang L."/>
            <person name="Liu H."/>
            <person name="Li P."/>
        </authorList>
    </citation>
    <scope>NUCLEOTIDE SEQUENCE [LARGE SCALE GENOMIC DNA]</scope>
    <source>
        <strain evidence="4">AG-1 IA</strain>
    </source>
</reference>
<name>L8WTJ4_THACA</name>
<evidence type="ECO:0000256" key="1">
    <source>
        <dbReference type="ARBA" id="ARBA00023186"/>
    </source>
</evidence>
<dbReference type="OMA" id="VENTHFN"/>
<dbReference type="EMBL" id="AFRT01001054">
    <property type="protein sequence ID" value="ELU41461.1"/>
    <property type="molecule type" value="Genomic_DNA"/>
</dbReference>
<comment type="caution">
    <text evidence="3">The sequence shown here is derived from an EMBL/GenBank/DDBJ whole genome shotgun (WGS) entry which is preliminary data.</text>
</comment>
<accession>L8WTJ4</accession>
<gene>
    <name evidence="3" type="ORF">AG1IA_04512</name>
</gene>
<keyword evidence="4" id="KW-1185">Reference proteome</keyword>
<comment type="similarity">
    <text evidence="2">Belongs to the POMP/UMP1 family.</text>
</comment>
<dbReference type="AlphaFoldDB" id="L8WTJ4"/>
<proteinExistence type="inferred from homology"/>
<protein>
    <submittedName>
        <fullName evidence="3">UMP1 domain-containing protein</fullName>
    </submittedName>
</protein>
<dbReference type="Pfam" id="PF05348">
    <property type="entry name" value="UMP1"/>
    <property type="match status" value="1"/>
</dbReference>
<dbReference type="HOGENOM" id="CLU_1455327_0_0_1"/>
<dbReference type="STRING" id="983506.L8WTJ4"/>
<dbReference type="Proteomes" id="UP000011668">
    <property type="component" value="Unassembled WGS sequence"/>
</dbReference>
<keyword evidence="1" id="KW-0143">Chaperone</keyword>
<dbReference type="InterPro" id="IPR008012">
    <property type="entry name" value="Ump1"/>
</dbReference>
<dbReference type="OrthoDB" id="15001at2759"/>
<evidence type="ECO:0000313" key="4">
    <source>
        <dbReference type="Proteomes" id="UP000011668"/>
    </source>
</evidence>
<dbReference type="GO" id="GO:0005737">
    <property type="term" value="C:cytoplasm"/>
    <property type="evidence" value="ECO:0007669"/>
    <property type="project" value="TreeGrafter"/>
</dbReference>